<evidence type="ECO:0000313" key="1">
    <source>
        <dbReference type="EMBL" id="RXT22507.1"/>
    </source>
</evidence>
<dbReference type="EMBL" id="MZMU01000013">
    <property type="protein sequence ID" value="RXT22507.1"/>
    <property type="molecule type" value="Genomic_DNA"/>
</dbReference>
<dbReference type="Gene3D" id="6.10.250.730">
    <property type="match status" value="1"/>
</dbReference>
<dbReference type="Proteomes" id="UP000290767">
    <property type="component" value="Unassembled WGS sequence"/>
</dbReference>
<dbReference type="InterPro" id="IPR010385">
    <property type="entry name" value="DUF982"/>
</dbReference>
<dbReference type="RefSeq" id="WP_129420575.1">
    <property type="nucleotide sequence ID" value="NZ_MZMU01000013.1"/>
</dbReference>
<accession>A0A4Q1TVV3</accession>
<proteinExistence type="predicted"/>
<comment type="caution">
    <text evidence="1">The sequence shown here is derived from an EMBL/GenBank/DDBJ whole genome shotgun (WGS) entry which is preliminary data.</text>
</comment>
<evidence type="ECO:0000313" key="2">
    <source>
        <dbReference type="Proteomes" id="UP000290767"/>
    </source>
</evidence>
<dbReference type="AlphaFoldDB" id="A0A4Q1TVV3"/>
<evidence type="ECO:0008006" key="3">
    <source>
        <dbReference type="Google" id="ProtNLM"/>
    </source>
</evidence>
<protein>
    <recommendedName>
        <fullName evidence="3">DUF982 domain-containing protein</fullName>
    </recommendedName>
</protein>
<gene>
    <name evidence="1" type="ORF">B5P46_21760</name>
</gene>
<name>A0A4Q1TVV3_RHILE</name>
<sequence length="86" mass="9574">MDKVIEVDFKVTWRAPVFVRIGNGFRERVDGPDAALDALAHRWPECQSEVYREAKLRCLEALVQHGSAETARSRFISAAIAAGVFA</sequence>
<organism evidence="1 2">
    <name type="scientific">Rhizobium leguminosarum</name>
    <dbReference type="NCBI Taxonomy" id="384"/>
    <lineage>
        <taxon>Bacteria</taxon>
        <taxon>Pseudomonadati</taxon>
        <taxon>Pseudomonadota</taxon>
        <taxon>Alphaproteobacteria</taxon>
        <taxon>Hyphomicrobiales</taxon>
        <taxon>Rhizobiaceae</taxon>
        <taxon>Rhizobium/Agrobacterium group</taxon>
        <taxon>Rhizobium</taxon>
    </lineage>
</organism>
<dbReference type="Pfam" id="PF06169">
    <property type="entry name" value="DUF982"/>
    <property type="match status" value="1"/>
</dbReference>
<reference evidence="1 2" key="1">
    <citation type="submission" date="2017-03" db="EMBL/GenBank/DDBJ databases">
        <authorList>
            <person name="Safronova V.I."/>
            <person name="Sazanova A.L."/>
            <person name="Chirak E.R."/>
        </authorList>
    </citation>
    <scope>NUCLEOTIDE SEQUENCE [LARGE SCALE GENOMIC DNA]</scope>
    <source>
        <strain evidence="1 2">Tri-43</strain>
    </source>
</reference>